<evidence type="ECO:0000256" key="11">
    <source>
        <dbReference type="ARBA" id="ARBA00023004"/>
    </source>
</evidence>
<organism evidence="16 17">
    <name type="scientific">Aphis glycines</name>
    <name type="common">Soybean aphid</name>
    <dbReference type="NCBI Taxonomy" id="307491"/>
    <lineage>
        <taxon>Eukaryota</taxon>
        <taxon>Metazoa</taxon>
        <taxon>Ecdysozoa</taxon>
        <taxon>Arthropoda</taxon>
        <taxon>Hexapoda</taxon>
        <taxon>Insecta</taxon>
        <taxon>Pterygota</taxon>
        <taxon>Neoptera</taxon>
        <taxon>Paraneoptera</taxon>
        <taxon>Hemiptera</taxon>
        <taxon>Sternorrhyncha</taxon>
        <taxon>Aphidomorpha</taxon>
        <taxon>Aphidoidea</taxon>
        <taxon>Aphididae</taxon>
        <taxon>Aphidini</taxon>
        <taxon>Aphis</taxon>
        <taxon>Aphis</taxon>
    </lineage>
</organism>
<dbReference type="InterPro" id="IPR001128">
    <property type="entry name" value="Cyt_P450"/>
</dbReference>
<dbReference type="PRINTS" id="PR00385">
    <property type="entry name" value="P450"/>
</dbReference>
<evidence type="ECO:0000256" key="6">
    <source>
        <dbReference type="ARBA" id="ARBA00022617"/>
    </source>
</evidence>
<keyword evidence="11 14" id="KW-0408">Iron</keyword>
<evidence type="ECO:0000256" key="2">
    <source>
        <dbReference type="ARBA" id="ARBA00003690"/>
    </source>
</evidence>
<dbReference type="SUPFAM" id="SSF48264">
    <property type="entry name" value="Cytochrome P450"/>
    <property type="match status" value="1"/>
</dbReference>
<dbReference type="OrthoDB" id="1470350at2759"/>
<keyword evidence="6 14" id="KW-0349">Heme</keyword>
<evidence type="ECO:0000256" key="3">
    <source>
        <dbReference type="ARBA" id="ARBA00004174"/>
    </source>
</evidence>
<evidence type="ECO:0000313" key="17">
    <source>
        <dbReference type="Proteomes" id="UP000475862"/>
    </source>
</evidence>
<evidence type="ECO:0000256" key="7">
    <source>
        <dbReference type="ARBA" id="ARBA00022723"/>
    </source>
</evidence>
<keyword evidence="8" id="KW-0256">Endoplasmic reticulum</keyword>
<evidence type="ECO:0000256" key="9">
    <source>
        <dbReference type="ARBA" id="ARBA00022848"/>
    </source>
</evidence>
<keyword evidence="17" id="KW-1185">Reference proteome</keyword>
<dbReference type="InterPro" id="IPR036396">
    <property type="entry name" value="Cyt_P450_sf"/>
</dbReference>
<dbReference type="PROSITE" id="PS00086">
    <property type="entry name" value="CYTOCHROME_P450"/>
    <property type="match status" value="1"/>
</dbReference>
<dbReference type="Gene3D" id="1.10.630.10">
    <property type="entry name" value="Cytochrome P450"/>
    <property type="match status" value="1"/>
</dbReference>
<evidence type="ECO:0000256" key="4">
    <source>
        <dbReference type="ARBA" id="ARBA00004406"/>
    </source>
</evidence>
<dbReference type="GO" id="GO:0016705">
    <property type="term" value="F:oxidoreductase activity, acting on paired donors, with incorporation or reduction of molecular oxygen"/>
    <property type="evidence" value="ECO:0007669"/>
    <property type="project" value="InterPro"/>
</dbReference>
<keyword evidence="9" id="KW-0492">Microsome</keyword>
<dbReference type="Proteomes" id="UP000475862">
    <property type="component" value="Unassembled WGS sequence"/>
</dbReference>
<evidence type="ECO:0008006" key="18">
    <source>
        <dbReference type="Google" id="ProtNLM"/>
    </source>
</evidence>
<comment type="subcellular location">
    <subcellularLocation>
        <location evidence="4">Endoplasmic reticulum membrane</location>
        <topology evidence="4">Peripheral membrane protein</topology>
    </subcellularLocation>
    <subcellularLocation>
        <location evidence="3">Microsome membrane</location>
        <topology evidence="3">Peripheral membrane protein</topology>
    </subcellularLocation>
</comment>
<dbReference type="CDD" id="cd20628">
    <property type="entry name" value="CYP4"/>
    <property type="match status" value="1"/>
</dbReference>
<evidence type="ECO:0000256" key="5">
    <source>
        <dbReference type="ARBA" id="ARBA00010617"/>
    </source>
</evidence>
<name>A0A6G0U4Z2_APHGL</name>
<evidence type="ECO:0000256" key="8">
    <source>
        <dbReference type="ARBA" id="ARBA00022824"/>
    </source>
</evidence>
<evidence type="ECO:0000256" key="15">
    <source>
        <dbReference type="RuleBase" id="RU000461"/>
    </source>
</evidence>
<evidence type="ECO:0000256" key="12">
    <source>
        <dbReference type="ARBA" id="ARBA00023033"/>
    </source>
</evidence>
<dbReference type="PANTHER" id="PTHR24291:SF189">
    <property type="entry name" value="CYTOCHROME P450 4C3-RELATED"/>
    <property type="match status" value="1"/>
</dbReference>
<keyword evidence="7 14" id="KW-0479">Metal-binding</keyword>
<evidence type="ECO:0000256" key="13">
    <source>
        <dbReference type="ARBA" id="ARBA00023136"/>
    </source>
</evidence>
<evidence type="ECO:0000256" key="10">
    <source>
        <dbReference type="ARBA" id="ARBA00023002"/>
    </source>
</evidence>
<dbReference type="InterPro" id="IPR002403">
    <property type="entry name" value="Cyt_P450_E_grp-IV"/>
</dbReference>
<sequence>MFAVIFILKNSNNRTLANRIPGPNGWFLVGMLPLFLQGPEKLIKNLLREYRIYEKYIIKFWLFNNLYIVLTRLEDIELVLSNQKFLRKSKDYIVLQESIMGQGIFSIDDIEKWKNNRKIVVRGFSFASTNSFIPIFYQEANVLAKILQEKCVLKSNECNVSGPVSMATMEMIGKTALGVTFNAQTGGCNQFVEHLQTAMHAWEYRITHPWYLNNTLFRFSSVKRKHDRSQKIINEFTNEIIKKKIIEFTQNINNSAIKIEKDDEDCYPKPKTVLEILLGSSHKMNHEQIRDEIVTIMIGGQETTTMTITCVIFMLAHHQDVQNKAHILYFTNRYLHYVLFNSINLIKLQVFEELQSIFLNGDQNRVPTYKDFQQMKYVEMVIKETLRLFPPLPFLGRRLDEDKQIGEYMCPAGAALIICPIFLQSSPLYYTDSEKFNPDNFLPDVCGNRHSYAYIPFGAGLRNCIGMKYAMLQIKTVISTLVRKIKFSPSDRCPTPEDLRLMFLMTLKLVDGCYVKIEPRT</sequence>
<dbReference type="GO" id="GO:0005789">
    <property type="term" value="C:endoplasmic reticulum membrane"/>
    <property type="evidence" value="ECO:0007669"/>
    <property type="project" value="UniProtKB-SubCell"/>
</dbReference>
<feature type="binding site" description="axial binding residue" evidence="14">
    <location>
        <position position="464"/>
    </location>
    <ligand>
        <name>heme</name>
        <dbReference type="ChEBI" id="CHEBI:30413"/>
    </ligand>
    <ligandPart>
        <name>Fe</name>
        <dbReference type="ChEBI" id="CHEBI:18248"/>
    </ligandPart>
</feature>
<keyword evidence="13" id="KW-0472">Membrane</keyword>
<comment type="function">
    <text evidence="2">May be involved in the metabolism of insect hormones and in the breakdown of synthetic insecticides.</text>
</comment>
<dbReference type="AlphaFoldDB" id="A0A6G0U4Z2"/>
<comment type="similarity">
    <text evidence="5 15">Belongs to the cytochrome P450 family.</text>
</comment>
<comment type="cofactor">
    <cofactor evidence="1 14">
        <name>heme</name>
        <dbReference type="ChEBI" id="CHEBI:30413"/>
    </cofactor>
</comment>
<comment type="caution">
    <text evidence="16">The sequence shown here is derived from an EMBL/GenBank/DDBJ whole genome shotgun (WGS) entry which is preliminary data.</text>
</comment>
<gene>
    <name evidence="16" type="ORF">AGLY_001364</name>
</gene>
<proteinExistence type="inferred from homology"/>
<protein>
    <recommendedName>
        <fullName evidence="18">Cytochrome P450</fullName>
    </recommendedName>
</protein>
<dbReference type="PANTHER" id="PTHR24291">
    <property type="entry name" value="CYTOCHROME P450 FAMILY 4"/>
    <property type="match status" value="1"/>
</dbReference>
<dbReference type="InterPro" id="IPR050196">
    <property type="entry name" value="Cytochrome_P450_Monoox"/>
</dbReference>
<dbReference type="GO" id="GO:0004497">
    <property type="term" value="F:monooxygenase activity"/>
    <property type="evidence" value="ECO:0007669"/>
    <property type="project" value="UniProtKB-KW"/>
</dbReference>
<accession>A0A6G0U4Z2</accession>
<keyword evidence="12 15" id="KW-0503">Monooxygenase</keyword>
<dbReference type="Pfam" id="PF00067">
    <property type="entry name" value="p450"/>
    <property type="match status" value="2"/>
</dbReference>
<evidence type="ECO:0000313" key="16">
    <source>
        <dbReference type="EMBL" id="KAE9544185.1"/>
    </source>
</evidence>
<dbReference type="GO" id="GO:0020037">
    <property type="term" value="F:heme binding"/>
    <property type="evidence" value="ECO:0007669"/>
    <property type="project" value="InterPro"/>
</dbReference>
<dbReference type="EMBL" id="VYZN01000002">
    <property type="protein sequence ID" value="KAE9544185.1"/>
    <property type="molecule type" value="Genomic_DNA"/>
</dbReference>
<evidence type="ECO:0000256" key="14">
    <source>
        <dbReference type="PIRSR" id="PIRSR602403-1"/>
    </source>
</evidence>
<evidence type="ECO:0000256" key="1">
    <source>
        <dbReference type="ARBA" id="ARBA00001971"/>
    </source>
</evidence>
<dbReference type="InterPro" id="IPR017972">
    <property type="entry name" value="Cyt_P450_CS"/>
</dbReference>
<dbReference type="PRINTS" id="PR00465">
    <property type="entry name" value="EP450IV"/>
</dbReference>
<reference evidence="16 17" key="1">
    <citation type="submission" date="2019-08" db="EMBL/GenBank/DDBJ databases">
        <title>The genome of the soybean aphid Biotype 1, its phylome, world population structure and adaptation to the North American continent.</title>
        <authorList>
            <person name="Giordano R."/>
            <person name="Donthu R.K."/>
            <person name="Hernandez A.G."/>
            <person name="Wright C.L."/>
            <person name="Zimin A.V."/>
        </authorList>
    </citation>
    <scope>NUCLEOTIDE SEQUENCE [LARGE SCALE GENOMIC DNA]</scope>
    <source>
        <tissue evidence="16">Whole aphids</tissue>
    </source>
</reference>
<dbReference type="GO" id="GO:0005506">
    <property type="term" value="F:iron ion binding"/>
    <property type="evidence" value="ECO:0007669"/>
    <property type="project" value="InterPro"/>
</dbReference>
<keyword evidence="10 15" id="KW-0560">Oxidoreductase</keyword>